<evidence type="ECO:0000256" key="1">
    <source>
        <dbReference type="ARBA" id="ARBA00010742"/>
    </source>
</evidence>
<dbReference type="EMBL" id="BMZQ01000003">
    <property type="protein sequence ID" value="GHD20842.1"/>
    <property type="molecule type" value="Genomic_DNA"/>
</dbReference>
<dbReference type="AlphaFoldDB" id="A0A8J3DR66"/>
<accession>A0A8J3DR66</accession>
<dbReference type="Proteomes" id="UP000630142">
    <property type="component" value="Unassembled WGS sequence"/>
</dbReference>
<dbReference type="SMART" id="SM00062">
    <property type="entry name" value="PBPb"/>
    <property type="match status" value="1"/>
</dbReference>
<dbReference type="InterPro" id="IPR019546">
    <property type="entry name" value="TAT_signal_bac_arc"/>
</dbReference>
<protein>
    <submittedName>
        <fullName evidence="3">ABC transporter</fullName>
    </submittedName>
</protein>
<dbReference type="NCBIfam" id="TIGR01409">
    <property type="entry name" value="TAT_signal_seq"/>
    <property type="match status" value="1"/>
</dbReference>
<name>A0A8J3DR66_9HYPH</name>
<dbReference type="InterPro" id="IPR015168">
    <property type="entry name" value="SsuA/THI5"/>
</dbReference>
<dbReference type="Pfam" id="PF10518">
    <property type="entry name" value="TAT_signal"/>
    <property type="match status" value="1"/>
</dbReference>
<dbReference type="PANTHER" id="PTHR30024:SF21">
    <property type="entry name" value="ABC TRANSPORTER SUBSTRATE-BINDING PROTEIN"/>
    <property type="match status" value="1"/>
</dbReference>
<comment type="caution">
    <text evidence="3">The sequence shown here is derived from an EMBL/GenBank/DDBJ whole genome shotgun (WGS) entry which is preliminary data.</text>
</comment>
<dbReference type="PANTHER" id="PTHR30024">
    <property type="entry name" value="ALIPHATIC SULFONATES-BINDING PROTEIN-RELATED"/>
    <property type="match status" value="1"/>
</dbReference>
<reference evidence="3" key="1">
    <citation type="journal article" date="2014" name="Int. J. Syst. Evol. Microbiol.">
        <title>Complete genome sequence of Corynebacterium casei LMG S-19264T (=DSM 44701T), isolated from a smear-ripened cheese.</title>
        <authorList>
            <consortium name="US DOE Joint Genome Institute (JGI-PGF)"/>
            <person name="Walter F."/>
            <person name="Albersmeier A."/>
            <person name="Kalinowski J."/>
            <person name="Ruckert C."/>
        </authorList>
    </citation>
    <scope>NUCLEOTIDE SEQUENCE</scope>
    <source>
        <strain evidence="3">KCTC 42249</strain>
    </source>
</reference>
<evidence type="ECO:0000313" key="4">
    <source>
        <dbReference type="Proteomes" id="UP000630142"/>
    </source>
</evidence>
<dbReference type="Gene3D" id="3.40.190.10">
    <property type="entry name" value="Periplasmic binding protein-like II"/>
    <property type="match status" value="2"/>
</dbReference>
<organism evidence="3 4">
    <name type="scientific">Tianweitania populi</name>
    <dbReference type="NCBI Taxonomy" id="1607949"/>
    <lineage>
        <taxon>Bacteria</taxon>
        <taxon>Pseudomonadati</taxon>
        <taxon>Pseudomonadota</taxon>
        <taxon>Alphaproteobacteria</taxon>
        <taxon>Hyphomicrobiales</taxon>
        <taxon>Phyllobacteriaceae</taxon>
        <taxon>Tianweitania</taxon>
    </lineage>
</organism>
<comment type="similarity">
    <text evidence="1">Belongs to the bacterial solute-binding protein SsuA/TauA family.</text>
</comment>
<evidence type="ECO:0000259" key="2">
    <source>
        <dbReference type="SMART" id="SM00062"/>
    </source>
</evidence>
<proteinExistence type="inferred from homology"/>
<dbReference type="RefSeq" id="WP_189506273.1">
    <property type="nucleotide sequence ID" value="NZ_BMZQ01000003.1"/>
</dbReference>
<dbReference type="PROSITE" id="PS51318">
    <property type="entry name" value="TAT"/>
    <property type="match status" value="1"/>
</dbReference>
<evidence type="ECO:0000313" key="3">
    <source>
        <dbReference type="EMBL" id="GHD20842.1"/>
    </source>
</evidence>
<dbReference type="InterPro" id="IPR001638">
    <property type="entry name" value="Solute-binding_3/MltF_N"/>
</dbReference>
<reference evidence="3" key="2">
    <citation type="submission" date="2020-09" db="EMBL/GenBank/DDBJ databases">
        <authorList>
            <person name="Sun Q."/>
            <person name="Kim S."/>
        </authorList>
    </citation>
    <scope>NUCLEOTIDE SEQUENCE</scope>
    <source>
        <strain evidence="3">KCTC 42249</strain>
    </source>
</reference>
<gene>
    <name evidence="3" type="ORF">GCM10016234_33750</name>
</gene>
<dbReference type="InterPro" id="IPR006311">
    <property type="entry name" value="TAT_signal"/>
</dbReference>
<sequence>MMISRRTFIKGAAGVAAGMLASPVLVRAQKKVEVIRLAGPGNASGRPYGSGSIGVLRALELLEKEFEADGIRIEWQFPRGTGPAINEALANGQLDFASYGGLPNIVGRGAGVPTTVISATGNSPTYIGARPAAQIKTIADLKGKKVAFQRGTIFELSLSRILEQANLTNSDVEIYDLQGADQVAAIQSGDVDALLGQGNTVLALVDKGLVEVAYSTKGSPAPGATFGSFTVHNQFRADNPEITERVLRTFIAASHYASQEENREKLYDIFALTGSPRETYVRDYEGDALTDRNSPLLDGFYRANIKAGLDFTVAQRLVRRPFDLDEWIDDSLLTKVIADLGYQTVWNARDAEGKKVG</sequence>
<keyword evidence="4" id="KW-1185">Reference proteome</keyword>
<dbReference type="Pfam" id="PF09084">
    <property type="entry name" value="NMT1"/>
    <property type="match status" value="1"/>
</dbReference>
<dbReference type="SUPFAM" id="SSF53850">
    <property type="entry name" value="Periplasmic binding protein-like II"/>
    <property type="match status" value="1"/>
</dbReference>
<feature type="domain" description="Solute-binding protein family 3/N-terminal" evidence="2">
    <location>
        <begin position="52"/>
        <end position="266"/>
    </location>
</feature>